<evidence type="ECO:0000313" key="3">
    <source>
        <dbReference type="Proteomes" id="UP001143474"/>
    </source>
</evidence>
<dbReference type="RefSeq" id="WP_271216567.1">
    <property type="nucleotide sequence ID" value="NZ_BAAAVD010000040.1"/>
</dbReference>
<proteinExistence type="predicted"/>
<keyword evidence="3" id="KW-1185">Reference proteome</keyword>
<feature type="compositionally biased region" description="Basic and acidic residues" evidence="1">
    <location>
        <begin position="53"/>
        <end position="65"/>
    </location>
</feature>
<feature type="region of interest" description="Disordered" evidence="1">
    <location>
        <begin position="1"/>
        <end position="65"/>
    </location>
</feature>
<name>A0A9W6HYR7_9ACTN</name>
<dbReference type="Proteomes" id="UP001143474">
    <property type="component" value="Unassembled WGS sequence"/>
</dbReference>
<dbReference type="AlphaFoldDB" id="A0A9W6HYR7"/>
<reference evidence="2" key="2">
    <citation type="submission" date="2023-01" db="EMBL/GenBank/DDBJ databases">
        <authorList>
            <person name="Sun Q."/>
            <person name="Evtushenko L."/>
        </authorList>
    </citation>
    <scope>NUCLEOTIDE SEQUENCE</scope>
    <source>
        <strain evidence="2">VKM Ac-2007</strain>
    </source>
</reference>
<organism evidence="2 3">
    <name type="scientific">Streptosporangium carneum</name>
    <dbReference type="NCBI Taxonomy" id="47481"/>
    <lineage>
        <taxon>Bacteria</taxon>
        <taxon>Bacillati</taxon>
        <taxon>Actinomycetota</taxon>
        <taxon>Actinomycetes</taxon>
        <taxon>Streptosporangiales</taxon>
        <taxon>Streptosporangiaceae</taxon>
        <taxon>Streptosporangium</taxon>
    </lineage>
</organism>
<accession>A0A9W6HYR7</accession>
<reference evidence="2" key="1">
    <citation type="journal article" date="2014" name="Int. J. Syst. Evol. Microbiol.">
        <title>Complete genome sequence of Corynebacterium casei LMG S-19264T (=DSM 44701T), isolated from a smear-ripened cheese.</title>
        <authorList>
            <consortium name="US DOE Joint Genome Institute (JGI-PGF)"/>
            <person name="Walter F."/>
            <person name="Albersmeier A."/>
            <person name="Kalinowski J."/>
            <person name="Ruckert C."/>
        </authorList>
    </citation>
    <scope>NUCLEOTIDE SEQUENCE</scope>
    <source>
        <strain evidence="2">VKM Ac-2007</strain>
    </source>
</reference>
<sequence length="65" mass="7432">MNEEDRERKQRQDKEREREKERERLKGTTFDPELHDMGGDIGPASMGRSSTEAGDRPDSGDASRP</sequence>
<evidence type="ECO:0000256" key="1">
    <source>
        <dbReference type="SAM" id="MobiDB-lite"/>
    </source>
</evidence>
<evidence type="ECO:0000313" key="2">
    <source>
        <dbReference type="EMBL" id="GLK08048.1"/>
    </source>
</evidence>
<gene>
    <name evidence="2" type="ORF">GCM10017600_14530</name>
</gene>
<comment type="caution">
    <text evidence="2">The sequence shown here is derived from an EMBL/GenBank/DDBJ whole genome shotgun (WGS) entry which is preliminary data.</text>
</comment>
<feature type="compositionally biased region" description="Basic and acidic residues" evidence="1">
    <location>
        <begin position="1"/>
        <end position="38"/>
    </location>
</feature>
<protein>
    <submittedName>
        <fullName evidence="2">Uncharacterized protein</fullName>
    </submittedName>
</protein>
<dbReference type="EMBL" id="BSEV01000002">
    <property type="protein sequence ID" value="GLK08048.1"/>
    <property type="molecule type" value="Genomic_DNA"/>
</dbReference>